<organism evidence="4 5">
    <name type="scientific">Embleya hyalina</name>
    <dbReference type="NCBI Taxonomy" id="516124"/>
    <lineage>
        <taxon>Bacteria</taxon>
        <taxon>Bacillati</taxon>
        <taxon>Actinomycetota</taxon>
        <taxon>Actinomycetes</taxon>
        <taxon>Kitasatosporales</taxon>
        <taxon>Streptomycetaceae</taxon>
        <taxon>Embleya</taxon>
    </lineage>
</organism>
<dbReference type="EMBL" id="BIFH01000062">
    <property type="protein sequence ID" value="GCE02346.1"/>
    <property type="molecule type" value="Genomic_DNA"/>
</dbReference>
<proteinExistence type="predicted"/>
<dbReference type="AlphaFoldDB" id="A0A401Z698"/>
<feature type="transmembrane region" description="Helical" evidence="1">
    <location>
        <begin position="391"/>
        <end position="412"/>
    </location>
</feature>
<dbReference type="Proteomes" id="UP000286931">
    <property type="component" value="Unassembled WGS sequence"/>
</dbReference>
<keyword evidence="5" id="KW-1185">Reference proteome</keyword>
<keyword evidence="1" id="KW-0812">Transmembrane</keyword>
<evidence type="ECO:0000313" key="4">
    <source>
        <dbReference type="EMBL" id="GCE02346.1"/>
    </source>
</evidence>
<feature type="signal peptide" evidence="2">
    <location>
        <begin position="1"/>
        <end position="31"/>
    </location>
</feature>
<dbReference type="InterPro" id="IPR036465">
    <property type="entry name" value="vWFA_dom_sf"/>
</dbReference>
<feature type="chain" id="PRO_5018991134" description="VWFA domain-containing protein" evidence="2">
    <location>
        <begin position="32"/>
        <end position="424"/>
    </location>
</feature>
<comment type="caution">
    <text evidence="4">The sequence shown here is derived from an EMBL/GenBank/DDBJ whole genome shotgun (WGS) entry which is preliminary data.</text>
</comment>
<name>A0A401Z698_9ACTN</name>
<evidence type="ECO:0000259" key="3">
    <source>
        <dbReference type="PROSITE" id="PS50234"/>
    </source>
</evidence>
<dbReference type="PROSITE" id="PS50234">
    <property type="entry name" value="VWFA"/>
    <property type="match status" value="1"/>
</dbReference>
<reference evidence="4 5" key="1">
    <citation type="submission" date="2018-12" db="EMBL/GenBank/DDBJ databases">
        <title>Draft genome sequence of Embleya hyalina NBRC 13850T.</title>
        <authorList>
            <person name="Komaki H."/>
            <person name="Hosoyama A."/>
            <person name="Kimura A."/>
            <person name="Ichikawa N."/>
            <person name="Tamura T."/>
        </authorList>
    </citation>
    <scope>NUCLEOTIDE SEQUENCE [LARGE SCALE GENOMIC DNA]</scope>
    <source>
        <strain evidence="4 5">NBRC 13850</strain>
    </source>
</reference>
<keyword evidence="1" id="KW-0472">Membrane</keyword>
<protein>
    <recommendedName>
        <fullName evidence="3">VWFA domain-containing protein</fullName>
    </recommendedName>
</protein>
<keyword evidence="2" id="KW-0732">Signal</keyword>
<feature type="domain" description="VWFA" evidence="3">
    <location>
        <begin position="42"/>
        <end position="231"/>
    </location>
</feature>
<sequence>MTIKMRKVGAGLIGLLTTLAVVGGSAPSAMADETNSTAPPPKVELILDVSGSMKANDAGGMTRIDAAKKAFNEVVDGVPEPADFGVRVLGATYPGNDKAKGCVDTQQLAPVGRPNKVVIKNEIAKLQPTGWTPIALSLREAAKDLGTGTGTRRIVLITDGEETCAPPDPCDVARELAASGLNLVVDTLGLVPDENTRRQLSCIAEATGGTYTSVLNADELSQKVQQIVKRAVREVDETPAPVKGSPNGCQDAPLLAPGVYSDREEFGQHLWYKVPVKPNQELRATATVGADRKVARDYDVTVTAFGEDGRELVGNAGAGNGRTDVQSAGFRYPYKTDNDHAKTKTVCLVVTNAFAAQPNVATKPGLPLELTVDLVKATDSKAANVHGLGRGWVFLGVLAGFGLISGLLAGWLRRAFKALGKAMS</sequence>
<dbReference type="InterPro" id="IPR002035">
    <property type="entry name" value="VWF_A"/>
</dbReference>
<dbReference type="RefSeq" id="WP_246127436.1">
    <property type="nucleotide sequence ID" value="NZ_BIFH01000062.1"/>
</dbReference>
<dbReference type="Pfam" id="PF13519">
    <property type="entry name" value="VWA_2"/>
    <property type="match status" value="1"/>
</dbReference>
<dbReference type="Gene3D" id="3.40.50.410">
    <property type="entry name" value="von Willebrand factor, type A domain"/>
    <property type="match status" value="1"/>
</dbReference>
<evidence type="ECO:0000256" key="1">
    <source>
        <dbReference type="SAM" id="Phobius"/>
    </source>
</evidence>
<keyword evidence="1" id="KW-1133">Transmembrane helix</keyword>
<evidence type="ECO:0000313" key="5">
    <source>
        <dbReference type="Proteomes" id="UP000286931"/>
    </source>
</evidence>
<dbReference type="SUPFAM" id="SSF53300">
    <property type="entry name" value="vWA-like"/>
    <property type="match status" value="1"/>
</dbReference>
<dbReference type="SMART" id="SM00327">
    <property type="entry name" value="VWA"/>
    <property type="match status" value="1"/>
</dbReference>
<evidence type="ECO:0000256" key="2">
    <source>
        <dbReference type="SAM" id="SignalP"/>
    </source>
</evidence>
<accession>A0A401Z698</accession>
<gene>
    <name evidence="4" type="ORF">EHYA_10123</name>
</gene>